<evidence type="ECO:0000256" key="4">
    <source>
        <dbReference type="ARBA" id="ARBA00022989"/>
    </source>
</evidence>
<evidence type="ECO:0000256" key="1">
    <source>
        <dbReference type="ARBA" id="ARBA00022475"/>
    </source>
</evidence>
<reference evidence="11 12" key="1">
    <citation type="submission" date="2022-03" db="EMBL/GenBank/DDBJ databases">
        <title>Draft genome sequence of Furfurilactobacillus curtus JCM 31185.</title>
        <authorList>
            <person name="Suzuki S."/>
            <person name="Endo A."/>
            <person name="Kajikawa A."/>
        </authorList>
    </citation>
    <scope>NUCLEOTIDE SEQUENCE [LARGE SCALE GENOMIC DNA]</scope>
    <source>
        <strain evidence="11 12">JCM 31185</strain>
    </source>
</reference>
<evidence type="ECO:0000256" key="10">
    <source>
        <dbReference type="SAM" id="MobiDB-lite"/>
    </source>
</evidence>
<accession>A0ABQ5JM07</accession>
<comment type="subcellular location">
    <subcellularLocation>
        <location evidence="7">Cell membrane</location>
        <topology evidence="7">Single-pass type II membrane protein</topology>
    </subcellularLocation>
    <text evidence="7">Localizes to the division septum where it forms a ring structure.</text>
</comment>
<comment type="function">
    <text evidence="7">Essential cell division protein.</text>
</comment>
<dbReference type="InterPro" id="IPR011922">
    <property type="entry name" value="Cell_div_FtsL"/>
</dbReference>
<keyword evidence="12" id="KW-1185">Reference proteome</keyword>
<feature type="region of interest" description="Disordered" evidence="10">
    <location>
        <begin position="1"/>
        <end position="35"/>
    </location>
</feature>
<feature type="compositionally biased region" description="Polar residues" evidence="10">
    <location>
        <begin position="1"/>
        <end position="11"/>
    </location>
</feature>
<sequence>MAQNLAQTQPRLNPDVVTARPQTQPRAQPASKAKTHGLPISGFEIVLAAICGIVIVCFAVNIIHSRIAITNAQSSLQTTQTQLKQVNNANASATQEISELSSRSRLDAVAAKHGLTLNSQNIRNVSK</sequence>
<comment type="similarity">
    <text evidence="7">Belongs to the FtsL family.</text>
</comment>
<dbReference type="Proteomes" id="UP001628078">
    <property type="component" value="Unassembled WGS sequence"/>
</dbReference>
<keyword evidence="4 7" id="KW-1133">Transmembrane helix</keyword>
<dbReference type="NCBIfam" id="TIGR02209">
    <property type="entry name" value="ftsL_broad"/>
    <property type="match status" value="1"/>
</dbReference>
<feature type="transmembrane region" description="Helical" evidence="7">
    <location>
        <begin position="45"/>
        <end position="63"/>
    </location>
</feature>
<evidence type="ECO:0000256" key="8">
    <source>
        <dbReference type="NCBIfam" id="TIGR02209"/>
    </source>
</evidence>
<evidence type="ECO:0000256" key="7">
    <source>
        <dbReference type="HAMAP-Rule" id="MF_00910"/>
    </source>
</evidence>
<feature type="coiled-coil region" evidence="9">
    <location>
        <begin position="69"/>
        <end position="103"/>
    </location>
</feature>
<keyword evidence="1 7" id="KW-1003">Cell membrane</keyword>
<name>A0ABQ5JM07_9LACO</name>
<evidence type="ECO:0000313" key="12">
    <source>
        <dbReference type="Proteomes" id="UP001628078"/>
    </source>
</evidence>
<evidence type="ECO:0000256" key="5">
    <source>
        <dbReference type="ARBA" id="ARBA00023136"/>
    </source>
</evidence>
<organism evidence="11 12">
    <name type="scientific">Furfurilactobacillus curtus</name>
    <dbReference type="NCBI Taxonomy" id="1746200"/>
    <lineage>
        <taxon>Bacteria</taxon>
        <taxon>Bacillati</taxon>
        <taxon>Bacillota</taxon>
        <taxon>Bacilli</taxon>
        <taxon>Lactobacillales</taxon>
        <taxon>Lactobacillaceae</taxon>
        <taxon>Furfurilactobacillus</taxon>
    </lineage>
</organism>
<comment type="caution">
    <text evidence="11">The sequence shown here is derived from an EMBL/GenBank/DDBJ whole genome shotgun (WGS) entry which is preliminary data.</text>
</comment>
<keyword evidence="2 7" id="KW-0132">Cell division</keyword>
<keyword evidence="5 7" id="KW-0472">Membrane</keyword>
<gene>
    <name evidence="7 11" type="primary">ftsL</name>
    <name evidence="11" type="ORF">JCM31185_05820</name>
</gene>
<evidence type="ECO:0000256" key="3">
    <source>
        <dbReference type="ARBA" id="ARBA00022692"/>
    </source>
</evidence>
<evidence type="ECO:0000313" key="11">
    <source>
        <dbReference type="EMBL" id="GKT05293.1"/>
    </source>
</evidence>
<evidence type="ECO:0000256" key="9">
    <source>
        <dbReference type="SAM" id="Coils"/>
    </source>
</evidence>
<dbReference type="GO" id="GO:0051301">
    <property type="term" value="P:cell division"/>
    <property type="evidence" value="ECO:0007669"/>
    <property type="project" value="UniProtKB-KW"/>
</dbReference>
<keyword evidence="9" id="KW-0175">Coiled coil</keyword>
<dbReference type="HAMAP" id="MF_00910">
    <property type="entry name" value="FtsL"/>
    <property type="match status" value="1"/>
</dbReference>
<protein>
    <recommendedName>
        <fullName evidence="7 8">Cell division protein FtsL</fullName>
    </recommendedName>
</protein>
<keyword evidence="3 7" id="KW-0812">Transmembrane</keyword>
<evidence type="ECO:0000256" key="2">
    <source>
        <dbReference type="ARBA" id="ARBA00022618"/>
    </source>
</evidence>
<evidence type="ECO:0000256" key="6">
    <source>
        <dbReference type="ARBA" id="ARBA00023306"/>
    </source>
</evidence>
<proteinExistence type="inferred from homology"/>
<dbReference type="RefSeq" id="WP_407882542.1">
    <property type="nucleotide sequence ID" value="NZ_BQXO01000001.1"/>
</dbReference>
<keyword evidence="6 7" id="KW-0131">Cell cycle</keyword>
<dbReference type="EMBL" id="BQXO01000001">
    <property type="protein sequence ID" value="GKT05293.1"/>
    <property type="molecule type" value="Genomic_DNA"/>
</dbReference>